<gene>
    <name evidence="1" type="ORF">HMPREF9129_1424</name>
</gene>
<accession>G4D4U4</accession>
<dbReference type="RefSeq" id="WP_004822060.1">
    <property type="nucleotide sequence ID" value="NZ_JH165063.1"/>
</dbReference>
<reference evidence="1 2" key="1">
    <citation type="submission" date="2011-06" db="EMBL/GenBank/DDBJ databases">
        <authorList>
            <person name="Muzny D."/>
            <person name="Qin X."/>
            <person name="Deng J."/>
            <person name="Jiang H."/>
            <person name="Liu Y."/>
            <person name="Qu J."/>
            <person name="Song X.-Z."/>
            <person name="Zhang L."/>
            <person name="Thornton R."/>
            <person name="Coyle M."/>
            <person name="Francisco L."/>
            <person name="Jackson L."/>
            <person name="Javaid M."/>
            <person name="Korchina V."/>
            <person name="Kovar C."/>
            <person name="Mata R."/>
            <person name="Mathew T."/>
            <person name="Ngo R."/>
            <person name="Nguyen L."/>
            <person name="Nguyen N."/>
            <person name="Okwuonu G."/>
            <person name="Ongeri F."/>
            <person name="Pham C."/>
            <person name="Simmons D."/>
            <person name="Wilczek-Boney K."/>
            <person name="Hale W."/>
            <person name="Jakkamsetti A."/>
            <person name="Pham P."/>
            <person name="Ruth R."/>
            <person name="San Lucas F."/>
            <person name="Warren J."/>
            <person name="Zhang J."/>
            <person name="Zhao Z."/>
            <person name="Zhou C."/>
            <person name="Zhu D."/>
            <person name="Lee S."/>
            <person name="Bess C."/>
            <person name="Blankenburg K."/>
            <person name="Forbes L."/>
            <person name="Fu Q."/>
            <person name="Gubbala S."/>
            <person name="Hirani K."/>
            <person name="Jayaseelan J.C."/>
            <person name="Lara F."/>
            <person name="Munidasa M."/>
            <person name="Palculict T."/>
            <person name="Patil S."/>
            <person name="Pu L.-L."/>
            <person name="Saada N."/>
            <person name="Tang L."/>
            <person name="Weissenberger G."/>
            <person name="Zhu Y."/>
            <person name="Hemphill L."/>
            <person name="Shang Y."/>
            <person name="Youmans B."/>
            <person name="Ayvaz T."/>
            <person name="Ross M."/>
            <person name="Santibanez J."/>
            <person name="Aqrawi P."/>
            <person name="Gross S."/>
            <person name="Joshi V."/>
            <person name="Fowler G."/>
            <person name="Nazareth L."/>
            <person name="Reid J."/>
            <person name="Worley K."/>
            <person name="Petrosino J."/>
            <person name="Highlander S."/>
            <person name="Gibbs R."/>
        </authorList>
    </citation>
    <scope>NUCLEOTIDE SEQUENCE [LARGE SCALE GENOMIC DNA]</scope>
    <source>
        <strain evidence="1 2">ATCC 29427</strain>
    </source>
</reference>
<comment type="caution">
    <text evidence="1">The sequence shown here is derived from an EMBL/GenBank/DDBJ whole genome shotgun (WGS) entry which is preliminary data.</text>
</comment>
<protein>
    <submittedName>
        <fullName evidence="1">LuxR family transcriptional regulator</fullName>
    </submittedName>
</protein>
<dbReference type="PATRIC" id="fig|997350.3.peg.1367"/>
<dbReference type="OrthoDB" id="190810at2"/>
<dbReference type="Proteomes" id="UP000003422">
    <property type="component" value="Unassembled WGS sequence"/>
</dbReference>
<name>G4D4U4_9FIRM</name>
<dbReference type="AlphaFoldDB" id="G4D4U4"/>
<dbReference type="STRING" id="997350.HMPREF9129_1424"/>
<dbReference type="eggNOG" id="COG3629">
    <property type="taxonomic scope" value="Bacteria"/>
</dbReference>
<sequence>MDKIYLQLFGVPQFYLNGKQILFPYSKINALIYYLVLNKFITRDEIANLLWPDENEKQLKRILEMLFIKQKNVLE</sequence>
<evidence type="ECO:0000313" key="2">
    <source>
        <dbReference type="Proteomes" id="UP000003422"/>
    </source>
</evidence>
<organism evidence="1 2">
    <name type="scientific">Peptoniphilus indolicus ATCC 29427</name>
    <dbReference type="NCBI Taxonomy" id="997350"/>
    <lineage>
        <taxon>Bacteria</taxon>
        <taxon>Bacillati</taxon>
        <taxon>Bacillota</taxon>
        <taxon>Tissierellia</taxon>
        <taxon>Tissierellales</taxon>
        <taxon>Peptoniphilaceae</taxon>
        <taxon>Peptoniphilus</taxon>
    </lineage>
</organism>
<dbReference type="EMBL" id="AGBB01000136">
    <property type="protein sequence ID" value="EGY79465.1"/>
    <property type="molecule type" value="Genomic_DNA"/>
</dbReference>
<evidence type="ECO:0000313" key="1">
    <source>
        <dbReference type="EMBL" id="EGY79465.1"/>
    </source>
</evidence>
<proteinExistence type="predicted"/>
<dbReference type="HOGENOM" id="CLU_2667867_0_0_9"/>
<keyword evidence="2" id="KW-1185">Reference proteome</keyword>